<gene>
    <name evidence="3" type="ORF">PNOK_0043100</name>
</gene>
<comment type="caution">
    <text evidence="3">The sequence shown here is derived from an EMBL/GenBank/DDBJ whole genome shotgun (WGS) entry which is preliminary data.</text>
</comment>
<feature type="region of interest" description="Disordered" evidence="1">
    <location>
        <begin position="314"/>
        <end position="401"/>
    </location>
</feature>
<accession>A0A286UUT7</accession>
<feature type="transmembrane region" description="Helical" evidence="2">
    <location>
        <begin position="54"/>
        <end position="75"/>
    </location>
</feature>
<feature type="transmembrane region" description="Helical" evidence="2">
    <location>
        <begin position="127"/>
        <end position="146"/>
    </location>
</feature>
<organism evidence="3 4">
    <name type="scientific">Pyrrhoderma noxium</name>
    <dbReference type="NCBI Taxonomy" id="2282107"/>
    <lineage>
        <taxon>Eukaryota</taxon>
        <taxon>Fungi</taxon>
        <taxon>Dikarya</taxon>
        <taxon>Basidiomycota</taxon>
        <taxon>Agaricomycotina</taxon>
        <taxon>Agaricomycetes</taxon>
        <taxon>Hymenochaetales</taxon>
        <taxon>Hymenochaetaceae</taxon>
        <taxon>Pyrrhoderma</taxon>
    </lineage>
</organism>
<name>A0A286UUT7_9AGAM</name>
<dbReference type="Proteomes" id="UP000217199">
    <property type="component" value="Unassembled WGS sequence"/>
</dbReference>
<keyword evidence="2" id="KW-0472">Membrane</keyword>
<feature type="compositionally biased region" description="Basic and acidic residues" evidence="1">
    <location>
        <begin position="438"/>
        <end position="463"/>
    </location>
</feature>
<evidence type="ECO:0000313" key="4">
    <source>
        <dbReference type="Proteomes" id="UP000217199"/>
    </source>
</evidence>
<feature type="transmembrane region" description="Helical" evidence="2">
    <location>
        <begin position="20"/>
        <end position="42"/>
    </location>
</feature>
<dbReference type="AlphaFoldDB" id="A0A286UUT7"/>
<feature type="transmembrane region" description="Helical" evidence="2">
    <location>
        <begin position="95"/>
        <end position="115"/>
    </location>
</feature>
<feature type="transmembrane region" description="Helical" evidence="2">
    <location>
        <begin position="244"/>
        <end position="263"/>
    </location>
</feature>
<dbReference type="EMBL" id="NBII01000001">
    <property type="protein sequence ID" value="PAV23363.1"/>
    <property type="molecule type" value="Genomic_DNA"/>
</dbReference>
<keyword evidence="2" id="KW-1133">Transmembrane helix</keyword>
<evidence type="ECO:0000256" key="2">
    <source>
        <dbReference type="SAM" id="Phobius"/>
    </source>
</evidence>
<keyword evidence="2" id="KW-0812">Transmembrane</keyword>
<dbReference type="OrthoDB" id="2562493at2759"/>
<feature type="transmembrane region" description="Helical" evidence="2">
    <location>
        <begin position="166"/>
        <end position="188"/>
    </location>
</feature>
<feature type="region of interest" description="Disordered" evidence="1">
    <location>
        <begin position="430"/>
        <end position="478"/>
    </location>
</feature>
<evidence type="ECO:0000313" key="3">
    <source>
        <dbReference type="EMBL" id="PAV23363.1"/>
    </source>
</evidence>
<feature type="compositionally biased region" description="Basic residues" evidence="1">
    <location>
        <begin position="340"/>
        <end position="350"/>
    </location>
</feature>
<sequence length="478" mass="52612">MSSFTITDLPNHTRAVLGPQFATAVVEGLLTGLISNFAYRLWKDDFAERRTIQAIMIFVTLLAYLQTAVTFYNVYETIVTNFANWAFILNSDWSPKVRILVVCLQSMPTKAILIWRCRLLIRQKYQSPFIVCLGFLYLLDLAMWAIVLERAFKATGTSSTIDPLLIVTQAIPIAFDIVLTISLTFFLLPSRPNIFTKSFTTTVYRLVFFMWEVSVPSTLTLIVGFALFMTIYTKSNWASFFQQIVGQMYVITLFVALMGMQIAPSHSDQNGSLSQLGSINVTWRRPDGPSASNCAPDFELQSFPASLRSSSITSLEEGTDSPFPSPSPTTSNKSPSISRSRSRHLSKNRNSRASQKQNQGSTPRLSLGGLGSLSLGLGRSRSRASSMAGNKMMPKSPKSPKYGVDLGLGGGVTEEIVNADCDPERIHEIALDIGSGGVDERGKQDGEEGKSDGFDGRDSDNAKQRYLNPARDGPGTPQ</sequence>
<keyword evidence="4" id="KW-1185">Reference proteome</keyword>
<protein>
    <submittedName>
        <fullName evidence="3">Uncharacterized protein</fullName>
    </submittedName>
</protein>
<feature type="transmembrane region" description="Helical" evidence="2">
    <location>
        <begin position="209"/>
        <end position="232"/>
    </location>
</feature>
<feature type="compositionally biased region" description="Low complexity" evidence="1">
    <location>
        <begin position="328"/>
        <end position="339"/>
    </location>
</feature>
<feature type="compositionally biased region" description="Low complexity" evidence="1">
    <location>
        <begin position="360"/>
        <end position="401"/>
    </location>
</feature>
<reference evidence="3 4" key="1">
    <citation type="journal article" date="2017" name="Mol. Ecol.">
        <title>Comparative and population genomic landscape of Phellinus noxius: A hypervariable fungus causing root rot in trees.</title>
        <authorList>
            <person name="Chung C.L."/>
            <person name="Lee T.J."/>
            <person name="Akiba M."/>
            <person name="Lee H.H."/>
            <person name="Kuo T.H."/>
            <person name="Liu D."/>
            <person name="Ke H.M."/>
            <person name="Yokoi T."/>
            <person name="Roa M.B."/>
            <person name="Lu M.J."/>
            <person name="Chang Y.Y."/>
            <person name="Ann P.J."/>
            <person name="Tsai J.N."/>
            <person name="Chen C.Y."/>
            <person name="Tzean S.S."/>
            <person name="Ota Y."/>
            <person name="Hattori T."/>
            <person name="Sahashi N."/>
            <person name="Liou R.F."/>
            <person name="Kikuchi T."/>
            <person name="Tsai I.J."/>
        </authorList>
    </citation>
    <scope>NUCLEOTIDE SEQUENCE [LARGE SCALE GENOMIC DNA]</scope>
    <source>
        <strain evidence="3 4">FFPRI411160</strain>
    </source>
</reference>
<dbReference type="InParanoid" id="A0A286UUT7"/>
<dbReference type="STRING" id="2282107.A0A286UUT7"/>
<evidence type="ECO:0000256" key="1">
    <source>
        <dbReference type="SAM" id="MobiDB-lite"/>
    </source>
</evidence>
<proteinExistence type="predicted"/>